<evidence type="ECO:0000313" key="3">
    <source>
        <dbReference type="Proteomes" id="UP000692954"/>
    </source>
</evidence>
<reference evidence="2" key="1">
    <citation type="submission" date="2021-01" db="EMBL/GenBank/DDBJ databases">
        <authorList>
            <consortium name="Genoscope - CEA"/>
            <person name="William W."/>
        </authorList>
    </citation>
    <scope>NUCLEOTIDE SEQUENCE</scope>
</reference>
<organism evidence="2 3">
    <name type="scientific">Paramecium sonneborni</name>
    <dbReference type="NCBI Taxonomy" id="65129"/>
    <lineage>
        <taxon>Eukaryota</taxon>
        <taxon>Sar</taxon>
        <taxon>Alveolata</taxon>
        <taxon>Ciliophora</taxon>
        <taxon>Intramacronucleata</taxon>
        <taxon>Oligohymenophorea</taxon>
        <taxon>Peniculida</taxon>
        <taxon>Parameciidae</taxon>
        <taxon>Paramecium</taxon>
    </lineage>
</organism>
<keyword evidence="3" id="KW-1185">Reference proteome</keyword>
<evidence type="ECO:0000256" key="1">
    <source>
        <dbReference type="SAM" id="Coils"/>
    </source>
</evidence>
<evidence type="ECO:0000313" key="2">
    <source>
        <dbReference type="EMBL" id="CAD8089303.1"/>
    </source>
</evidence>
<protein>
    <submittedName>
        <fullName evidence="2">Uncharacterized protein</fullName>
    </submittedName>
</protein>
<dbReference type="AlphaFoldDB" id="A0A8S1NIQ9"/>
<keyword evidence="1" id="KW-0175">Coiled coil</keyword>
<proteinExistence type="predicted"/>
<feature type="coiled-coil region" evidence="1">
    <location>
        <begin position="108"/>
        <end position="135"/>
    </location>
</feature>
<comment type="caution">
    <text evidence="2">The sequence shown here is derived from an EMBL/GenBank/DDBJ whole genome shotgun (WGS) entry which is preliminary data.</text>
</comment>
<dbReference type="Proteomes" id="UP000692954">
    <property type="component" value="Unassembled WGS sequence"/>
</dbReference>
<gene>
    <name evidence="2" type="ORF">PSON_ATCC_30995.1.T0540047</name>
</gene>
<name>A0A8S1NIQ9_9CILI</name>
<dbReference type="EMBL" id="CAJJDN010000054">
    <property type="protein sequence ID" value="CAD8089303.1"/>
    <property type="molecule type" value="Genomic_DNA"/>
</dbReference>
<accession>A0A8S1NIQ9</accession>
<sequence>MQSIDNQLNQEGFDGKFKQPTIAEIHYKALMYEQLIQNKLQLNFPHFNNSLVEMYCPISNHNHKKISHVCLNQFCSNFRLNCFDCSQDGNHCAHHKDQKEIIELKNFIETKALEYQDTVKKINNLQNQLIQMFDEVKLNIQQQYDISFNMLNQMDIFQINDTLQNLIQFNTHLDPSYEIISNNTQHLVNSLNEFIQAIQENQKSNTTCFQEKIMKNNKLNDLQNHSDQSNQFGDYNQEKSNNFIKDYVNIAKINQSPQFSNGQYISNEQYSNNLNNQQQLQNKLIEFLKKFELPINNNTHPTIQNILNSINNNYEKLKEDIKKLKLSYNPNSKFKTYADYAIRQLPSGNLREQFRLHQIFHLFYSYLDAEKKNGRIINIFEYLAYVKISQQNDFGNFLIYFEQQKCILQKQPHFVNQQNSQNLNNQLYWQDDYYYELFKNFSNIYGYQII</sequence>